<dbReference type="SUPFAM" id="SSF52499">
    <property type="entry name" value="Isochorismatase-like hydrolases"/>
    <property type="match status" value="1"/>
</dbReference>
<dbReference type="Proteomes" id="UP000249005">
    <property type="component" value="Chromosome 1"/>
</dbReference>
<dbReference type="InterPro" id="IPR000868">
    <property type="entry name" value="Isochorismatase-like_dom"/>
</dbReference>
<evidence type="ECO:0000313" key="3">
    <source>
        <dbReference type="EMBL" id="SQI41567.1"/>
    </source>
</evidence>
<feature type="domain" description="Isochorismatase-like" evidence="2">
    <location>
        <begin position="3"/>
        <end position="185"/>
    </location>
</feature>
<keyword evidence="1 3" id="KW-0378">Hydrolase</keyword>
<organism evidence="3 4">
    <name type="scientific">Leminorella richardii</name>
    <dbReference type="NCBI Taxonomy" id="158841"/>
    <lineage>
        <taxon>Bacteria</taxon>
        <taxon>Pseudomonadati</taxon>
        <taxon>Pseudomonadota</taxon>
        <taxon>Gammaproteobacteria</taxon>
        <taxon>Enterobacterales</taxon>
        <taxon>Budviciaceae</taxon>
        <taxon>Leminorella</taxon>
    </lineage>
</organism>
<dbReference type="EC" id="3.-.-.-" evidence="3"/>
<dbReference type="InterPro" id="IPR036380">
    <property type="entry name" value="Isochorismatase-like_sf"/>
</dbReference>
<evidence type="ECO:0000256" key="1">
    <source>
        <dbReference type="ARBA" id="ARBA00022801"/>
    </source>
</evidence>
<dbReference type="InterPro" id="IPR050272">
    <property type="entry name" value="Isochorismatase-like_hydrls"/>
</dbReference>
<proteinExistence type="predicted"/>
<dbReference type="OrthoDB" id="9807387at2"/>
<dbReference type="Pfam" id="PF00857">
    <property type="entry name" value="Isochorismatase"/>
    <property type="match status" value="1"/>
</dbReference>
<dbReference type="KEGG" id="lri:NCTC12151_02160"/>
<dbReference type="CDD" id="cd00431">
    <property type="entry name" value="cysteine_hydrolases"/>
    <property type="match status" value="1"/>
</dbReference>
<dbReference type="PANTHER" id="PTHR43540">
    <property type="entry name" value="PEROXYUREIDOACRYLATE/UREIDOACRYLATE AMIDOHYDROLASE-RELATED"/>
    <property type="match status" value="1"/>
</dbReference>
<reference evidence="3 4" key="1">
    <citation type="submission" date="2018-06" db="EMBL/GenBank/DDBJ databases">
        <authorList>
            <consortium name="Pathogen Informatics"/>
            <person name="Doyle S."/>
        </authorList>
    </citation>
    <scope>NUCLEOTIDE SEQUENCE [LARGE SCALE GENOMIC DNA]</scope>
    <source>
        <strain evidence="3 4">NCTC12151</strain>
    </source>
</reference>
<gene>
    <name evidence="3" type="primary">yecD</name>
    <name evidence="3" type="ORF">NCTC12151_02160</name>
</gene>
<keyword evidence="4" id="KW-1185">Reference proteome</keyword>
<protein>
    <submittedName>
        <fullName evidence="3">Isochorismatase family protein yecD</fullName>
        <ecNumber evidence="3">3.-.-.-</ecNumber>
    </submittedName>
</protein>
<dbReference type="Gene3D" id="3.40.50.850">
    <property type="entry name" value="Isochorismatase-like"/>
    <property type="match status" value="1"/>
</dbReference>
<evidence type="ECO:0000313" key="4">
    <source>
        <dbReference type="Proteomes" id="UP000249005"/>
    </source>
</evidence>
<accession>A0A2X4UNY2</accession>
<dbReference type="RefSeq" id="WP_111740652.1">
    <property type="nucleotide sequence ID" value="NZ_LR698987.1"/>
</dbReference>
<name>A0A2X4UNY2_9GAMM</name>
<dbReference type="GO" id="GO:0016787">
    <property type="term" value="F:hydrolase activity"/>
    <property type="evidence" value="ECO:0007669"/>
    <property type="project" value="UniProtKB-KW"/>
</dbReference>
<evidence type="ECO:0000259" key="2">
    <source>
        <dbReference type="Pfam" id="PF00857"/>
    </source>
</evidence>
<sequence>MNSALIVIDLINEIIGENGHSNASAEQTRQRDVVAKANLAAACARAKGIPVVWVKVGFADDYSDIPPFSPMFNAAKQNGALRLSEAGCNWVAELEVLPQDEVVVKKAVSAFAGNTLNQWLQDRGYDHILLAGVSSVMAIQSTARQAHDLGFRVTVLEDLCAAATLTLHQQSMDMLKPMAEITTSDAWFSQ</sequence>
<dbReference type="EMBL" id="LS483470">
    <property type="protein sequence ID" value="SQI41567.1"/>
    <property type="molecule type" value="Genomic_DNA"/>
</dbReference>
<dbReference type="AlphaFoldDB" id="A0A2X4UNY2"/>
<dbReference type="PANTHER" id="PTHR43540:SF1">
    <property type="entry name" value="ISOCHORISMATASE HYDROLASE"/>
    <property type="match status" value="1"/>
</dbReference>